<name>A0AA96J611_9MICO</name>
<organism evidence="3 4">
    <name type="scientific">Demequina capsici</name>
    <dbReference type="NCBI Taxonomy" id="3075620"/>
    <lineage>
        <taxon>Bacteria</taxon>
        <taxon>Bacillati</taxon>
        <taxon>Actinomycetota</taxon>
        <taxon>Actinomycetes</taxon>
        <taxon>Micrococcales</taxon>
        <taxon>Demequinaceae</taxon>
        <taxon>Demequina</taxon>
    </lineage>
</organism>
<dbReference type="EMBL" id="CP134879">
    <property type="protein sequence ID" value="WNM23712.1"/>
    <property type="molecule type" value="Genomic_DNA"/>
</dbReference>
<keyword evidence="2" id="KW-0812">Transmembrane</keyword>
<protein>
    <submittedName>
        <fullName evidence="3">Uncharacterized protein</fullName>
    </submittedName>
</protein>
<gene>
    <name evidence="3" type="ORF">RN606_10110</name>
</gene>
<evidence type="ECO:0000313" key="4">
    <source>
        <dbReference type="Proteomes" id="UP001304125"/>
    </source>
</evidence>
<evidence type="ECO:0000313" key="3">
    <source>
        <dbReference type="EMBL" id="WNM23712.1"/>
    </source>
</evidence>
<proteinExistence type="predicted"/>
<dbReference type="RefSeq" id="WP_313496834.1">
    <property type="nucleotide sequence ID" value="NZ_CP134879.1"/>
</dbReference>
<dbReference type="AlphaFoldDB" id="A0AA96J611"/>
<evidence type="ECO:0000256" key="1">
    <source>
        <dbReference type="SAM" id="MobiDB-lite"/>
    </source>
</evidence>
<keyword evidence="2" id="KW-0472">Membrane</keyword>
<keyword evidence="2" id="KW-1133">Transmembrane helix</keyword>
<feature type="transmembrane region" description="Helical" evidence="2">
    <location>
        <begin position="34"/>
        <end position="52"/>
    </location>
</feature>
<evidence type="ECO:0000256" key="2">
    <source>
        <dbReference type="SAM" id="Phobius"/>
    </source>
</evidence>
<accession>A0AA96J611</accession>
<keyword evidence="4" id="KW-1185">Reference proteome</keyword>
<sequence>MKAWSKGELGLMWLGVGAALVVTAPIWANGLLTVVAVVLGVVALVYGGLLSWQGVRKSPSERTETSEAAGTDAQRGEAEGGPADQES</sequence>
<feature type="region of interest" description="Disordered" evidence="1">
    <location>
        <begin position="55"/>
        <end position="87"/>
    </location>
</feature>
<feature type="transmembrane region" description="Helical" evidence="2">
    <location>
        <begin position="9"/>
        <end position="28"/>
    </location>
</feature>
<reference evidence="3 4" key="1">
    <citation type="submission" date="2023-09" db="EMBL/GenBank/DDBJ databases">
        <title>Demequina sp. a novel bacteria isolated from Capsicum annuum.</title>
        <authorList>
            <person name="Humaira Z."/>
            <person name="Lee J."/>
            <person name="Cho D."/>
        </authorList>
    </citation>
    <scope>NUCLEOTIDE SEQUENCE [LARGE SCALE GENOMIC DNA]</scope>
    <source>
        <strain evidence="3 4">OYTSA14</strain>
    </source>
</reference>
<dbReference type="Proteomes" id="UP001304125">
    <property type="component" value="Chromosome"/>
</dbReference>